<evidence type="ECO:0000259" key="7">
    <source>
        <dbReference type="Pfam" id="PF20239"/>
    </source>
</evidence>
<evidence type="ECO:0000256" key="4">
    <source>
        <dbReference type="ARBA" id="ARBA00023163"/>
    </source>
</evidence>
<name>A0A1H0L7S7_9ACTN</name>
<dbReference type="InterPro" id="IPR046531">
    <property type="entry name" value="DUF6596"/>
</dbReference>
<dbReference type="AlphaFoldDB" id="A0A1H0L7S7"/>
<evidence type="ECO:0000256" key="3">
    <source>
        <dbReference type="ARBA" id="ARBA00023082"/>
    </source>
</evidence>
<keyword evidence="3" id="KW-0731">Sigma factor</keyword>
<accession>A0A1H0L7S7</accession>
<protein>
    <submittedName>
        <fullName evidence="8">RNA polymerase sigma-70 factor, ECF subfamily</fullName>
    </submittedName>
</protein>
<evidence type="ECO:0000313" key="8">
    <source>
        <dbReference type="EMBL" id="SDO64314.1"/>
    </source>
</evidence>
<dbReference type="GO" id="GO:0003677">
    <property type="term" value="F:DNA binding"/>
    <property type="evidence" value="ECO:0007669"/>
    <property type="project" value="InterPro"/>
</dbReference>
<dbReference type="SUPFAM" id="SSF88946">
    <property type="entry name" value="Sigma2 domain of RNA polymerase sigma factors"/>
    <property type="match status" value="1"/>
</dbReference>
<feature type="domain" description="RNA polymerase sigma factor 70 region 4 type 2" evidence="6">
    <location>
        <begin position="105"/>
        <end position="154"/>
    </location>
</feature>
<dbReference type="Proteomes" id="UP000198741">
    <property type="component" value="Chromosome I"/>
</dbReference>
<evidence type="ECO:0000256" key="2">
    <source>
        <dbReference type="ARBA" id="ARBA00023015"/>
    </source>
</evidence>
<comment type="similarity">
    <text evidence="1">Belongs to the sigma-70 factor family. ECF subfamily.</text>
</comment>
<dbReference type="InterPro" id="IPR014284">
    <property type="entry name" value="RNA_pol_sigma-70_dom"/>
</dbReference>
<keyword evidence="2" id="KW-0805">Transcription regulation</keyword>
<evidence type="ECO:0000259" key="5">
    <source>
        <dbReference type="Pfam" id="PF04542"/>
    </source>
</evidence>
<evidence type="ECO:0000256" key="1">
    <source>
        <dbReference type="ARBA" id="ARBA00010641"/>
    </source>
</evidence>
<dbReference type="InterPro" id="IPR013324">
    <property type="entry name" value="RNA_pol_sigma_r3/r4-like"/>
</dbReference>
<dbReference type="GO" id="GO:0016987">
    <property type="term" value="F:sigma factor activity"/>
    <property type="evidence" value="ECO:0007669"/>
    <property type="project" value="UniProtKB-KW"/>
</dbReference>
<reference evidence="8 9" key="1">
    <citation type="submission" date="2016-10" db="EMBL/GenBank/DDBJ databases">
        <authorList>
            <person name="de Groot N.N."/>
        </authorList>
    </citation>
    <scope>NUCLEOTIDE SEQUENCE [LARGE SCALE GENOMIC DNA]</scope>
    <source>
        <strain evidence="9">P4-7,KCTC 19426,CECT 7604</strain>
    </source>
</reference>
<dbReference type="InterPro" id="IPR013249">
    <property type="entry name" value="RNA_pol_sigma70_r4_t2"/>
</dbReference>
<dbReference type="NCBIfam" id="TIGR02937">
    <property type="entry name" value="sigma70-ECF"/>
    <property type="match status" value="1"/>
</dbReference>
<dbReference type="GO" id="GO:0006352">
    <property type="term" value="P:DNA-templated transcription initiation"/>
    <property type="evidence" value="ECO:0007669"/>
    <property type="project" value="InterPro"/>
</dbReference>
<feature type="domain" description="DUF6596" evidence="7">
    <location>
        <begin position="173"/>
        <end position="272"/>
    </location>
</feature>
<keyword evidence="9" id="KW-1185">Reference proteome</keyword>
<feature type="domain" description="RNA polymerase sigma-70 region 2" evidence="5">
    <location>
        <begin position="20"/>
        <end position="74"/>
    </location>
</feature>
<dbReference type="EMBL" id="LT629710">
    <property type="protein sequence ID" value="SDO64314.1"/>
    <property type="molecule type" value="Genomic_DNA"/>
</dbReference>
<dbReference type="STRING" id="1090615.SAMN04515671_1565"/>
<keyword evidence="4" id="KW-0804">Transcription</keyword>
<dbReference type="Gene3D" id="1.10.1740.10">
    <property type="match status" value="1"/>
</dbReference>
<evidence type="ECO:0000259" key="6">
    <source>
        <dbReference type="Pfam" id="PF08281"/>
    </source>
</evidence>
<dbReference type="PANTHER" id="PTHR47756">
    <property type="entry name" value="BLL6612 PROTEIN-RELATED"/>
    <property type="match status" value="1"/>
</dbReference>
<proteinExistence type="inferred from homology"/>
<sequence length="406" mass="44575">MAAALDRAMVEGRLRIVAGLIRITGDWELAQDCVQDAAVRALDRWPHDGLPDNPLAWLTTIAQRRAIDVLRRRRTEREKLAVLQRLSEREPTQMSASDDRLALLFTCCHPALPLAGRVALTLKTVSGLSTREVARAFLVSEATMGQRLLRTKNKITHAGISFQVPAPHRLAERTAGVLAVVYLLFNEGYSATEGDGVRDDLTVEALTLSGLLAELLPDDDEVHSLRALLLLQQARRAARLDADGDLVPMDEQDRSRWNQRQIGEGINCLLAARATGRTAGPYRLQAEIAARHSTAPSADQTDWAGIVDCYDALLRRQDSPVVALNRAVAIGFRDGPDPGLAALSQVETDPRLSGYHLVPAVRADLLRRAGRTPMALEAYRDALAAAPTAAERRFLRRRLRELGAPD</sequence>
<dbReference type="InterPro" id="IPR013325">
    <property type="entry name" value="RNA_pol_sigma_r2"/>
</dbReference>
<dbReference type="SUPFAM" id="SSF88659">
    <property type="entry name" value="Sigma3 and sigma4 domains of RNA polymerase sigma factors"/>
    <property type="match status" value="1"/>
</dbReference>
<gene>
    <name evidence="8" type="ORF">SAMN04515671_1565</name>
</gene>
<dbReference type="Pfam" id="PF04542">
    <property type="entry name" value="Sigma70_r2"/>
    <property type="match status" value="1"/>
</dbReference>
<dbReference type="Pfam" id="PF08281">
    <property type="entry name" value="Sigma70_r4_2"/>
    <property type="match status" value="1"/>
</dbReference>
<organism evidence="8 9">
    <name type="scientific">Nakamurella panacisegetis</name>
    <dbReference type="NCBI Taxonomy" id="1090615"/>
    <lineage>
        <taxon>Bacteria</taxon>
        <taxon>Bacillati</taxon>
        <taxon>Actinomycetota</taxon>
        <taxon>Actinomycetes</taxon>
        <taxon>Nakamurellales</taxon>
        <taxon>Nakamurellaceae</taxon>
        <taxon>Nakamurella</taxon>
    </lineage>
</organism>
<dbReference type="InterPro" id="IPR007627">
    <property type="entry name" value="RNA_pol_sigma70_r2"/>
</dbReference>
<evidence type="ECO:0000313" key="9">
    <source>
        <dbReference type="Proteomes" id="UP000198741"/>
    </source>
</evidence>
<dbReference type="PANTHER" id="PTHR47756:SF2">
    <property type="entry name" value="BLL6612 PROTEIN"/>
    <property type="match status" value="1"/>
</dbReference>
<dbReference type="Pfam" id="PF20239">
    <property type="entry name" value="DUF6596"/>
    <property type="match status" value="1"/>
</dbReference>